<dbReference type="InterPro" id="IPR019587">
    <property type="entry name" value="Polyketide_cyclase/dehydratase"/>
</dbReference>
<evidence type="ECO:0000313" key="1">
    <source>
        <dbReference type="EMBL" id="RNM14779.1"/>
    </source>
</evidence>
<sequence>MHDTVVVRRTINAGPGRVWAVLADGWLYPSWVVGASRMRDVDQSWPAPGSQLHHSVGLWPLLLDDRTEVIGSIPGEELRLRAHGWPAGAAEVLIRLTPVEDGTEVTMEEDAVQGPAKLVPGPLRQAGVIPRNREALRRLAFLAEGRAA</sequence>
<organism evidence="1 2">
    <name type="scientific">Nocardioides pocheonensis</name>
    <dbReference type="NCBI Taxonomy" id="661485"/>
    <lineage>
        <taxon>Bacteria</taxon>
        <taxon>Bacillati</taxon>
        <taxon>Actinomycetota</taxon>
        <taxon>Actinomycetes</taxon>
        <taxon>Propionibacteriales</taxon>
        <taxon>Nocardioidaceae</taxon>
        <taxon>Nocardioides</taxon>
    </lineage>
</organism>
<dbReference type="SUPFAM" id="SSF55961">
    <property type="entry name" value="Bet v1-like"/>
    <property type="match status" value="1"/>
</dbReference>
<keyword evidence="2" id="KW-1185">Reference proteome</keyword>
<evidence type="ECO:0000313" key="2">
    <source>
        <dbReference type="Proteomes" id="UP000279994"/>
    </source>
</evidence>
<dbReference type="Pfam" id="PF10604">
    <property type="entry name" value="Polyketide_cyc2"/>
    <property type="match status" value="1"/>
</dbReference>
<reference evidence="1 2" key="1">
    <citation type="submission" date="2018-11" db="EMBL/GenBank/DDBJ databases">
        <authorList>
            <person name="Li F."/>
        </authorList>
    </citation>
    <scope>NUCLEOTIDE SEQUENCE [LARGE SCALE GENOMIC DNA]</scope>
    <source>
        <strain evidence="1 2">Gsoil 818</strain>
    </source>
</reference>
<name>A0A3N0GQV9_9ACTN</name>
<dbReference type="Proteomes" id="UP000279994">
    <property type="component" value="Unassembled WGS sequence"/>
</dbReference>
<dbReference type="EMBL" id="RJSF01000037">
    <property type="protein sequence ID" value="RNM14779.1"/>
    <property type="molecule type" value="Genomic_DNA"/>
</dbReference>
<protein>
    <submittedName>
        <fullName evidence="1">SRPBCC family protein</fullName>
    </submittedName>
</protein>
<dbReference type="Gene3D" id="3.30.530.20">
    <property type="match status" value="1"/>
</dbReference>
<gene>
    <name evidence="1" type="ORF">EFL26_09930</name>
</gene>
<dbReference type="RefSeq" id="WP_123222742.1">
    <property type="nucleotide sequence ID" value="NZ_RJSF01000037.1"/>
</dbReference>
<dbReference type="AlphaFoldDB" id="A0A3N0GQV9"/>
<dbReference type="InterPro" id="IPR023393">
    <property type="entry name" value="START-like_dom_sf"/>
</dbReference>
<comment type="caution">
    <text evidence="1">The sequence shown here is derived from an EMBL/GenBank/DDBJ whole genome shotgun (WGS) entry which is preliminary data.</text>
</comment>
<accession>A0A3N0GQV9</accession>
<dbReference type="CDD" id="cd07812">
    <property type="entry name" value="SRPBCC"/>
    <property type="match status" value="1"/>
</dbReference>
<dbReference type="OrthoDB" id="4483486at2"/>
<proteinExistence type="predicted"/>